<reference evidence="8" key="2">
    <citation type="submission" date="2025-09" db="UniProtKB">
        <authorList>
            <consortium name="Ensembl"/>
        </authorList>
    </citation>
    <scope>IDENTIFICATION</scope>
</reference>
<dbReference type="GO" id="GO:0005765">
    <property type="term" value="C:lysosomal membrane"/>
    <property type="evidence" value="ECO:0007669"/>
    <property type="project" value="Ensembl"/>
</dbReference>
<comment type="similarity">
    <text evidence="2 7">Belongs to the tetraspanin (TM4SF) family.</text>
</comment>
<dbReference type="GO" id="GO:2001046">
    <property type="term" value="P:positive regulation of integrin-mediated signaling pathway"/>
    <property type="evidence" value="ECO:0007669"/>
    <property type="project" value="Ensembl"/>
</dbReference>
<dbReference type="GO" id="GO:0032585">
    <property type="term" value="C:multivesicular body membrane"/>
    <property type="evidence" value="ECO:0007669"/>
    <property type="project" value="Ensembl"/>
</dbReference>
<evidence type="ECO:0000256" key="6">
    <source>
        <dbReference type="PIRSR" id="PIRSR002419-1"/>
    </source>
</evidence>
<dbReference type="AlphaFoldDB" id="A0A8D0LB19"/>
<dbReference type="Ensembl" id="ENSSPUT00000022102.1">
    <property type="protein sequence ID" value="ENSSPUP00000020739.1"/>
    <property type="gene ID" value="ENSSPUG00000015932.1"/>
</dbReference>
<dbReference type="GO" id="GO:0070062">
    <property type="term" value="C:extracellular exosome"/>
    <property type="evidence" value="ECO:0007669"/>
    <property type="project" value="Ensembl"/>
</dbReference>
<sequence length="240" mass="26249">MAVEGGMKCVKFLVFIFNFLFWICGIALIALGIFVQVNLNKTLVMSNTSSSGAPIVILVVGVIIFFISFFGCCGAWKENYCMVTTFAILLTLIFLVEIAAAIAGYIFKDKVKDALTVGFLADMKKYGADSVATDTINELQNKYNCCGANNYTDWTDVWRNSSVPESCCLHNGTKPAPNCNVNPTPMTINTEGCAEKVEAWLHKHIVIVAAVALGVAFFEILGIIFACCLMRGIRKGYEVM</sequence>
<dbReference type="GO" id="GO:0016477">
    <property type="term" value="P:cell migration"/>
    <property type="evidence" value="ECO:0007669"/>
    <property type="project" value="Ensembl"/>
</dbReference>
<keyword evidence="6" id="KW-1015">Disulfide bond</keyword>
<dbReference type="GO" id="GO:0097487">
    <property type="term" value="C:multivesicular body, internal vesicle"/>
    <property type="evidence" value="ECO:0007669"/>
    <property type="project" value="Ensembl"/>
</dbReference>
<dbReference type="GO" id="GO:0031904">
    <property type="term" value="C:endosome lumen"/>
    <property type="evidence" value="ECO:0007669"/>
    <property type="project" value="Ensembl"/>
</dbReference>
<evidence type="ECO:0000256" key="4">
    <source>
        <dbReference type="ARBA" id="ARBA00022989"/>
    </source>
</evidence>
<dbReference type="GO" id="GO:0035646">
    <property type="term" value="P:endosome to melanosome transport"/>
    <property type="evidence" value="ECO:0007669"/>
    <property type="project" value="Ensembl"/>
</dbReference>
<dbReference type="InterPro" id="IPR018503">
    <property type="entry name" value="Tetraspanin_CS"/>
</dbReference>
<feature type="disulfide bond" evidence="6">
    <location>
        <begin position="146"/>
        <end position="168"/>
    </location>
</feature>
<dbReference type="Pfam" id="PF00335">
    <property type="entry name" value="Tetraspanin"/>
    <property type="match status" value="1"/>
</dbReference>
<keyword evidence="9" id="KW-1185">Reference proteome</keyword>
<dbReference type="GO" id="GO:1901379">
    <property type="term" value="P:regulation of potassium ion transmembrane transport"/>
    <property type="evidence" value="ECO:0007669"/>
    <property type="project" value="Ensembl"/>
</dbReference>
<keyword evidence="3 7" id="KW-0812">Transmembrane</keyword>
<dbReference type="GO" id="GO:0005654">
    <property type="term" value="C:nucleoplasm"/>
    <property type="evidence" value="ECO:0007669"/>
    <property type="project" value="Ensembl"/>
</dbReference>
<keyword evidence="4 7" id="KW-1133">Transmembrane helix</keyword>
<gene>
    <name evidence="8" type="primary">CD63</name>
</gene>
<name>A0A8D0LB19_SPHPU</name>
<dbReference type="InterPro" id="IPR018499">
    <property type="entry name" value="Tetraspanin/Peripherin"/>
</dbReference>
<dbReference type="Proteomes" id="UP000694392">
    <property type="component" value="Unplaced"/>
</dbReference>
<dbReference type="InterPro" id="IPR000301">
    <property type="entry name" value="Tetraspanin_animals"/>
</dbReference>
<dbReference type="GeneTree" id="ENSGT00940000156832"/>
<dbReference type="PANTHER" id="PTHR19282:SF456">
    <property type="entry name" value="CD63 MOLECULE"/>
    <property type="match status" value="1"/>
</dbReference>
<feature type="disulfide bond" evidence="6">
    <location>
        <begin position="145"/>
        <end position="179"/>
    </location>
</feature>
<dbReference type="GO" id="GO:1900746">
    <property type="term" value="P:regulation of vascular endothelial growth factor signaling pathway"/>
    <property type="evidence" value="ECO:0007669"/>
    <property type="project" value="Ensembl"/>
</dbReference>
<feature type="transmembrane region" description="Helical" evidence="7">
    <location>
        <begin position="55"/>
        <end position="76"/>
    </location>
</feature>
<dbReference type="InterPro" id="IPR008952">
    <property type="entry name" value="Tetraspanin_EC2_sf"/>
</dbReference>
<dbReference type="GO" id="GO:0009986">
    <property type="term" value="C:cell surface"/>
    <property type="evidence" value="ECO:0007669"/>
    <property type="project" value="Ensembl"/>
</dbReference>
<comment type="subcellular location">
    <subcellularLocation>
        <location evidence="1 7">Membrane</location>
        <topology evidence="1 7">Multi-pass membrane protein</topology>
    </subcellularLocation>
</comment>
<evidence type="ECO:0000256" key="5">
    <source>
        <dbReference type="ARBA" id="ARBA00023136"/>
    </source>
</evidence>
<feature type="transmembrane region" description="Helical" evidence="7">
    <location>
        <begin position="205"/>
        <end position="230"/>
    </location>
</feature>
<evidence type="ECO:0000256" key="7">
    <source>
        <dbReference type="RuleBase" id="RU361218"/>
    </source>
</evidence>
<evidence type="ECO:0000256" key="3">
    <source>
        <dbReference type="ARBA" id="ARBA00022692"/>
    </source>
</evidence>
<dbReference type="Gene3D" id="1.10.1450.10">
    <property type="entry name" value="Tetraspanin"/>
    <property type="match status" value="1"/>
</dbReference>
<dbReference type="PIRSF" id="PIRSF002419">
    <property type="entry name" value="Tetraspanin"/>
    <property type="match status" value="1"/>
</dbReference>
<dbReference type="PROSITE" id="PS00421">
    <property type="entry name" value="TM4_1"/>
    <property type="match status" value="1"/>
</dbReference>
<dbReference type="PRINTS" id="PR00259">
    <property type="entry name" value="TMFOUR"/>
</dbReference>
<feature type="transmembrane region" description="Helical" evidence="7">
    <location>
        <begin position="12"/>
        <end position="35"/>
    </location>
</feature>
<dbReference type="SUPFAM" id="SSF48652">
    <property type="entry name" value="Tetraspanin"/>
    <property type="match status" value="1"/>
</dbReference>
<organism evidence="8 9">
    <name type="scientific">Sphenodon punctatus</name>
    <name type="common">Tuatara</name>
    <name type="synonym">Hatteria punctata</name>
    <dbReference type="NCBI Taxonomy" id="8508"/>
    <lineage>
        <taxon>Eukaryota</taxon>
        <taxon>Metazoa</taxon>
        <taxon>Chordata</taxon>
        <taxon>Craniata</taxon>
        <taxon>Vertebrata</taxon>
        <taxon>Euteleostomi</taxon>
        <taxon>Lepidosauria</taxon>
        <taxon>Sphenodontia</taxon>
        <taxon>Sphenodontidae</taxon>
        <taxon>Sphenodon</taxon>
    </lineage>
</organism>
<keyword evidence="5 7" id="KW-0472">Membrane</keyword>
<evidence type="ECO:0000313" key="9">
    <source>
        <dbReference type="Proteomes" id="UP000694392"/>
    </source>
</evidence>
<reference evidence="8" key="1">
    <citation type="submission" date="2025-08" db="UniProtKB">
        <authorList>
            <consortium name="Ensembl"/>
        </authorList>
    </citation>
    <scope>IDENTIFICATION</scope>
</reference>
<accession>A0A8D0LB19</accession>
<evidence type="ECO:0000256" key="2">
    <source>
        <dbReference type="ARBA" id="ARBA00006840"/>
    </source>
</evidence>
<evidence type="ECO:0000256" key="1">
    <source>
        <dbReference type="ARBA" id="ARBA00004141"/>
    </source>
</evidence>
<proteinExistence type="inferred from homology"/>
<evidence type="ECO:0000313" key="8">
    <source>
        <dbReference type="Ensembl" id="ENSSPUP00000020739.1"/>
    </source>
</evidence>
<dbReference type="GO" id="GO:0007160">
    <property type="term" value="P:cell-matrix adhesion"/>
    <property type="evidence" value="ECO:0007669"/>
    <property type="project" value="Ensembl"/>
</dbReference>
<dbReference type="GO" id="GO:0002092">
    <property type="term" value="P:positive regulation of receptor internalization"/>
    <property type="evidence" value="ECO:0007669"/>
    <property type="project" value="Ensembl"/>
</dbReference>
<dbReference type="GO" id="GO:0005886">
    <property type="term" value="C:plasma membrane"/>
    <property type="evidence" value="ECO:0007669"/>
    <property type="project" value="Ensembl"/>
</dbReference>
<dbReference type="PANTHER" id="PTHR19282">
    <property type="entry name" value="TETRASPANIN"/>
    <property type="match status" value="1"/>
</dbReference>
<feature type="transmembrane region" description="Helical" evidence="7">
    <location>
        <begin position="83"/>
        <end position="107"/>
    </location>
</feature>
<dbReference type="OMA" id="RSWDIMQ"/>
<protein>
    <recommendedName>
        <fullName evidence="7">Tetraspanin</fullName>
    </recommendedName>
</protein>